<dbReference type="InterPro" id="IPR000157">
    <property type="entry name" value="TIR_dom"/>
</dbReference>
<dbReference type="InterPro" id="IPR058192">
    <property type="entry name" value="WHD_ROQ1-like"/>
</dbReference>
<dbReference type="AlphaFoldDB" id="A0A445LJC5"/>
<keyword evidence="4" id="KW-0520">NAD</keyword>
<keyword evidence="2" id="KW-0677">Repeat</keyword>
<evidence type="ECO:0000256" key="3">
    <source>
        <dbReference type="ARBA" id="ARBA00022821"/>
    </source>
</evidence>
<keyword evidence="5" id="KW-0812">Transmembrane</keyword>
<evidence type="ECO:0000256" key="2">
    <source>
        <dbReference type="ARBA" id="ARBA00022737"/>
    </source>
</evidence>
<dbReference type="Pfam" id="PF00931">
    <property type="entry name" value="NB-ARC"/>
    <property type="match status" value="1"/>
</dbReference>
<dbReference type="Gene3D" id="3.40.50.300">
    <property type="entry name" value="P-loop containing nucleotide triphosphate hydrolases"/>
    <property type="match status" value="1"/>
</dbReference>
<keyword evidence="5" id="KW-1133">Transmembrane helix</keyword>
<dbReference type="Gene3D" id="1.10.8.430">
    <property type="entry name" value="Helical domain of apoptotic protease-activating factors"/>
    <property type="match status" value="1"/>
</dbReference>
<dbReference type="PROSITE" id="PS50104">
    <property type="entry name" value="TIR"/>
    <property type="match status" value="1"/>
</dbReference>
<evidence type="ECO:0000313" key="7">
    <source>
        <dbReference type="EMBL" id="RZC23355.1"/>
    </source>
</evidence>
<dbReference type="SUPFAM" id="SSF46785">
    <property type="entry name" value="Winged helix' DNA-binding domain"/>
    <property type="match status" value="1"/>
</dbReference>
<dbReference type="EMBL" id="QZWG01000002">
    <property type="protein sequence ID" value="RZC23356.1"/>
    <property type="molecule type" value="Genomic_DNA"/>
</dbReference>
<keyword evidence="5" id="KW-0472">Membrane</keyword>
<feature type="domain" description="TIR" evidence="6">
    <location>
        <begin position="12"/>
        <end position="179"/>
    </location>
</feature>
<keyword evidence="3" id="KW-0611">Plant defense</keyword>
<evidence type="ECO:0000256" key="1">
    <source>
        <dbReference type="ARBA" id="ARBA00022614"/>
    </source>
</evidence>
<protein>
    <submittedName>
        <fullName evidence="7">Putative disease resistance protein isoform A</fullName>
    </submittedName>
    <submittedName>
        <fullName evidence="8">Putative disease resistance protein isoform B</fullName>
    </submittedName>
</protein>
<dbReference type="GO" id="GO:0006952">
    <property type="term" value="P:defense response"/>
    <property type="evidence" value="ECO:0007669"/>
    <property type="project" value="UniProtKB-KW"/>
</dbReference>
<sequence>MASSSSCHVTEIKHDVFISFRGTDVRKGLLSHLKTELRRRQIDAYVDERLDRGDEISSSLLRAIEESQISLVIFSKDYASSQWCLEELAKMIESMEINKQIVLPVFFNVDPSHVRHQCGDYGDALAKHEEKLKENMLKVKTWRSAMKKAADLSGFHYPTNFEDESDLVHGIVEDIWEKLSKFCPRESNGLVGIDQNIARIQSLLLMESSEVLFVGIWGMGGIGKTTIARAVFDKFSSQYDGLCFLNVKEELEQHGLSLLREKLISELFEGEGLHTSGTSKARFLNSSIRRMGRKKVLVVLDDVNTSEQIKDLVGEPTCFGAGSRVIITSRDQNVLTSGGVHQIHEVKEMDSRDSLKLFCLNAFNESQPKMGYEKLTEEVVKIAQGIPLALRVLGADFRSRSTIDMWESALSKIKKYPNKKIQSVLRFSFDGLEELEKKAFLDIAFFFEEDSKDYVITQLDAWGFYGAVGIEVLQRKALITISKDNRIQMHDLTRQMGCEIVRQESITNPGRRSRLRDIEEVYNVLRHEQGTDEVEAMQIDVSQAIDLRLELSTFKKFSNFKKMPRLRFLKFYLPLDPETERSLMPPSHDGNFWYLGCQVPLLLSVGCKELMTVASEIHVKCVYYHFIDGCSDPSRLNELLETSTNFGCYAVETLLRLSMTLNASTGHLRNLESSDMLDQQFLTMPDELICLRSTYYVKLYKKTTGQDTKLHILFDGFRFYERVSARELDKAAGVRGGMMLILYCTAALFLFQLLERPRQGWGTLRKGLLWIGIVALITYLLMRT</sequence>
<gene>
    <name evidence="8" type="ORF">D0Y65_002931</name>
</gene>
<evidence type="ECO:0000256" key="4">
    <source>
        <dbReference type="ARBA" id="ARBA00023027"/>
    </source>
</evidence>
<dbReference type="EMBL" id="QZWG01000002">
    <property type="protein sequence ID" value="RZC23355.1"/>
    <property type="molecule type" value="Genomic_DNA"/>
</dbReference>
<feature type="transmembrane region" description="Helical" evidence="5">
    <location>
        <begin position="732"/>
        <end position="751"/>
    </location>
</feature>
<dbReference type="InterPro" id="IPR002182">
    <property type="entry name" value="NB-ARC"/>
</dbReference>
<dbReference type="InterPro" id="IPR044974">
    <property type="entry name" value="Disease_R_plants"/>
</dbReference>
<dbReference type="GO" id="GO:0007165">
    <property type="term" value="P:signal transduction"/>
    <property type="evidence" value="ECO:0007669"/>
    <property type="project" value="InterPro"/>
</dbReference>
<dbReference type="Pfam" id="PF23282">
    <property type="entry name" value="WHD_ROQ1"/>
    <property type="match status" value="1"/>
</dbReference>
<evidence type="ECO:0000256" key="5">
    <source>
        <dbReference type="SAM" id="Phobius"/>
    </source>
</evidence>
<reference evidence="8 9" key="1">
    <citation type="submission" date="2018-09" db="EMBL/GenBank/DDBJ databases">
        <title>A high-quality reference genome of wild soybean provides a powerful tool to mine soybean genomes.</title>
        <authorList>
            <person name="Xie M."/>
            <person name="Chung C.Y.L."/>
            <person name="Li M.-W."/>
            <person name="Wong F.-L."/>
            <person name="Chan T.-F."/>
            <person name="Lam H.-M."/>
        </authorList>
    </citation>
    <scope>NUCLEOTIDE SEQUENCE [LARGE SCALE GENOMIC DNA]</scope>
    <source>
        <strain evidence="9">cv. W05</strain>
        <tissue evidence="8">Hypocotyl of etiolated seedlings</tissue>
    </source>
</reference>
<dbReference type="PRINTS" id="PR00364">
    <property type="entry name" value="DISEASERSIST"/>
</dbReference>
<dbReference type="SMART" id="SM00255">
    <property type="entry name" value="TIR"/>
    <property type="match status" value="1"/>
</dbReference>
<dbReference type="SUPFAM" id="SSF52540">
    <property type="entry name" value="P-loop containing nucleoside triphosphate hydrolases"/>
    <property type="match status" value="1"/>
</dbReference>
<dbReference type="InterPro" id="IPR042197">
    <property type="entry name" value="Apaf_helical"/>
</dbReference>
<feature type="transmembrane region" description="Helical" evidence="5">
    <location>
        <begin position="763"/>
        <end position="782"/>
    </location>
</feature>
<dbReference type="GO" id="GO:0043531">
    <property type="term" value="F:ADP binding"/>
    <property type="evidence" value="ECO:0007669"/>
    <property type="project" value="InterPro"/>
</dbReference>
<accession>A0A445LJC5</accession>
<evidence type="ECO:0000313" key="8">
    <source>
        <dbReference type="EMBL" id="RZC23356.1"/>
    </source>
</evidence>
<dbReference type="InterPro" id="IPR035897">
    <property type="entry name" value="Toll_tir_struct_dom_sf"/>
</dbReference>
<dbReference type="Pfam" id="PF01582">
    <property type="entry name" value="TIR"/>
    <property type="match status" value="1"/>
</dbReference>
<comment type="caution">
    <text evidence="8">The sequence shown here is derived from an EMBL/GenBank/DDBJ whole genome shotgun (WGS) entry which is preliminary data.</text>
</comment>
<keyword evidence="1" id="KW-0433">Leucine-rich repeat</keyword>
<proteinExistence type="predicted"/>
<dbReference type="InterPro" id="IPR036390">
    <property type="entry name" value="WH_DNA-bd_sf"/>
</dbReference>
<dbReference type="SUPFAM" id="SSF52200">
    <property type="entry name" value="Toll/Interleukin receptor TIR domain"/>
    <property type="match status" value="1"/>
</dbReference>
<dbReference type="Proteomes" id="UP000289340">
    <property type="component" value="Chromosome 2"/>
</dbReference>
<dbReference type="PANTHER" id="PTHR11017">
    <property type="entry name" value="LEUCINE-RICH REPEAT-CONTAINING PROTEIN"/>
    <property type="match status" value="1"/>
</dbReference>
<dbReference type="InterPro" id="IPR027417">
    <property type="entry name" value="P-loop_NTPase"/>
</dbReference>
<dbReference type="PANTHER" id="PTHR11017:SF479">
    <property type="entry name" value="DISEASE RESISTANCE PROTEIN (TIR-NBS-LRR CLASS) FAMILY"/>
    <property type="match status" value="1"/>
</dbReference>
<keyword evidence="9" id="KW-1185">Reference proteome</keyword>
<dbReference type="Gene3D" id="3.40.50.10140">
    <property type="entry name" value="Toll/interleukin-1 receptor homology (TIR) domain"/>
    <property type="match status" value="1"/>
</dbReference>
<dbReference type="FunFam" id="3.40.50.10140:FF:000007">
    <property type="entry name" value="Disease resistance protein (TIR-NBS-LRR class)"/>
    <property type="match status" value="1"/>
</dbReference>
<evidence type="ECO:0000313" key="9">
    <source>
        <dbReference type="Proteomes" id="UP000289340"/>
    </source>
</evidence>
<organism evidence="8 9">
    <name type="scientific">Glycine soja</name>
    <name type="common">Wild soybean</name>
    <dbReference type="NCBI Taxonomy" id="3848"/>
    <lineage>
        <taxon>Eukaryota</taxon>
        <taxon>Viridiplantae</taxon>
        <taxon>Streptophyta</taxon>
        <taxon>Embryophyta</taxon>
        <taxon>Tracheophyta</taxon>
        <taxon>Spermatophyta</taxon>
        <taxon>Magnoliopsida</taxon>
        <taxon>eudicotyledons</taxon>
        <taxon>Gunneridae</taxon>
        <taxon>Pentapetalae</taxon>
        <taxon>rosids</taxon>
        <taxon>fabids</taxon>
        <taxon>Fabales</taxon>
        <taxon>Fabaceae</taxon>
        <taxon>Papilionoideae</taxon>
        <taxon>50 kb inversion clade</taxon>
        <taxon>NPAAA clade</taxon>
        <taxon>indigoferoid/millettioid clade</taxon>
        <taxon>Phaseoleae</taxon>
        <taxon>Glycine</taxon>
        <taxon>Glycine subgen. Soja</taxon>
    </lineage>
</organism>
<name>A0A445LJC5_GLYSO</name>
<evidence type="ECO:0000259" key="6">
    <source>
        <dbReference type="PROSITE" id="PS50104"/>
    </source>
</evidence>